<evidence type="ECO:0000256" key="5">
    <source>
        <dbReference type="HAMAP-Rule" id="MF_01553"/>
    </source>
</evidence>
<evidence type="ECO:0000256" key="4">
    <source>
        <dbReference type="ARBA" id="ARBA00023163"/>
    </source>
</evidence>
<sequence>MVFKVLFQTAAESTPKREATKAIYLEVPTKEDAIQLVETHTDYHIEFVEPLEGKFLEYEQKNPDYKITTF</sequence>
<organism evidence="6 9">
    <name type="scientific">Pediococcus damnosus</name>
    <dbReference type="NCBI Taxonomy" id="51663"/>
    <lineage>
        <taxon>Bacteria</taxon>
        <taxon>Bacillati</taxon>
        <taxon>Bacillota</taxon>
        <taxon>Bacilli</taxon>
        <taxon>Lactobacillales</taxon>
        <taxon>Lactobacillaceae</taxon>
        <taxon>Pediococcus</taxon>
    </lineage>
</organism>
<evidence type="ECO:0000313" key="9">
    <source>
        <dbReference type="Proteomes" id="UP000076405"/>
    </source>
</evidence>
<keyword evidence="2 5" id="KW-0808">Transferase</keyword>
<protein>
    <recommendedName>
        <fullName evidence="5">DNA-directed RNA polymerase subunit epsilon</fullName>
        <shortName evidence="5">RNAP epsilon subunit</shortName>
        <ecNumber evidence="5">2.7.7.6</ecNumber>
    </recommendedName>
    <alternativeName>
        <fullName evidence="5">RNA polymerase epsilon subunit</fullName>
    </alternativeName>
    <alternativeName>
        <fullName evidence="5">Transcriptase subunit epsilon</fullName>
    </alternativeName>
</protein>
<dbReference type="Pfam" id="PF07288">
    <property type="entry name" value="RpoY"/>
    <property type="match status" value="1"/>
</dbReference>
<evidence type="ECO:0000256" key="1">
    <source>
        <dbReference type="ARBA" id="ARBA00022478"/>
    </source>
</evidence>
<dbReference type="EMBL" id="CP012288">
    <property type="protein sequence ID" value="AMV66238.1"/>
    <property type="molecule type" value="Genomic_DNA"/>
</dbReference>
<dbReference type="Gene3D" id="3.10.20.730">
    <property type="entry name" value="RNAP, epsilon subunit-like"/>
    <property type="match status" value="1"/>
</dbReference>
<evidence type="ECO:0000256" key="2">
    <source>
        <dbReference type="ARBA" id="ARBA00022679"/>
    </source>
</evidence>
<comment type="similarity">
    <text evidence="5">Belongs to the RNA polymerase subunit epsilon family.</text>
</comment>
<comment type="catalytic activity">
    <reaction evidence="5">
        <text>RNA(n) + a ribonucleoside 5'-triphosphate = RNA(n+1) + diphosphate</text>
        <dbReference type="Rhea" id="RHEA:21248"/>
        <dbReference type="Rhea" id="RHEA-COMP:14527"/>
        <dbReference type="Rhea" id="RHEA-COMP:17342"/>
        <dbReference type="ChEBI" id="CHEBI:33019"/>
        <dbReference type="ChEBI" id="CHEBI:61557"/>
        <dbReference type="ChEBI" id="CHEBI:140395"/>
        <dbReference type="EC" id="2.7.7.6"/>
    </reaction>
</comment>
<accession>A0A0R2HCT3</accession>
<evidence type="ECO:0000313" key="8">
    <source>
        <dbReference type="Proteomes" id="UP000076244"/>
    </source>
</evidence>
<dbReference type="GO" id="GO:0003677">
    <property type="term" value="F:DNA binding"/>
    <property type="evidence" value="ECO:0007669"/>
    <property type="project" value="UniProtKB-UniRule"/>
</dbReference>
<comment type="function">
    <text evidence="5">A non-essential component of RNA polymerase (RNAP).</text>
</comment>
<keyword evidence="1 5" id="KW-0240">DNA-directed RNA polymerase</keyword>
<proteinExistence type="inferred from homology"/>
<dbReference type="EMBL" id="CP012275">
    <property type="protein sequence ID" value="AMV61887.1"/>
    <property type="molecule type" value="Genomic_DNA"/>
</dbReference>
<dbReference type="RefSeq" id="WP_046872403.1">
    <property type="nucleotide sequence ID" value="NZ_BAAAXI010000139.1"/>
</dbReference>
<dbReference type="GO" id="GO:0003899">
    <property type="term" value="F:DNA-directed RNA polymerase activity"/>
    <property type="evidence" value="ECO:0007669"/>
    <property type="project" value="UniProtKB-UniRule"/>
</dbReference>
<keyword evidence="4 5" id="KW-0804">Transcription</keyword>
<dbReference type="Proteomes" id="UP000076405">
    <property type="component" value="Chromosome"/>
</dbReference>
<dbReference type="GO" id="GO:0006351">
    <property type="term" value="P:DNA-templated transcription"/>
    <property type="evidence" value="ECO:0007669"/>
    <property type="project" value="UniProtKB-UniRule"/>
</dbReference>
<dbReference type="NCBIfam" id="NF010188">
    <property type="entry name" value="PRK13667.1"/>
    <property type="match status" value="1"/>
</dbReference>
<dbReference type="GO" id="GO:0000428">
    <property type="term" value="C:DNA-directed RNA polymerase complex"/>
    <property type="evidence" value="ECO:0007669"/>
    <property type="project" value="UniProtKB-KW"/>
</dbReference>
<reference evidence="8 9" key="1">
    <citation type="journal article" date="2016" name="PLoS ONE">
        <title>The Identification of Novel Diagnostic Marker Genes for the Detection of Beer Spoiling Pediococcus damnosus Strains Using the BlAst Diagnostic Gene findEr.</title>
        <authorList>
            <person name="Behr J."/>
            <person name="Geissler A.J."/>
            <person name="Schmid J."/>
            <person name="Zehe A."/>
            <person name="Vogel R.F."/>
        </authorList>
    </citation>
    <scope>NUCLEOTIDE SEQUENCE [LARGE SCALE GENOMIC DNA]</scope>
    <source>
        <strain evidence="6 9">TMW 2.1533</strain>
        <strain evidence="7 8">TMW 2.1535</strain>
    </source>
</reference>
<dbReference type="KEGG" id="pdm:ADU72_0289"/>
<dbReference type="EC" id="2.7.7.6" evidence="5"/>
<name>A0A0R2HCT3_9LACO</name>
<keyword evidence="8" id="KW-1185">Reference proteome</keyword>
<dbReference type="HAMAP" id="MF_01553">
    <property type="entry name" value="RNApol_bact_RpoY"/>
    <property type="match status" value="1"/>
</dbReference>
<dbReference type="OrthoDB" id="2147503at2"/>
<dbReference type="GeneID" id="57275531"/>
<gene>
    <name evidence="5" type="primary">rpoY</name>
    <name evidence="6" type="ORF">ADU70_0387</name>
    <name evidence="7" type="ORF">ADU72_0289</name>
</gene>
<keyword evidence="3 5" id="KW-0548">Nucleotidyltransferase</keyword>
<dbReference type="Proteomes" id="UP000076244">
    <property type="component" value="Chromosome"/>
</dbReference>
<evidence type="ECO:0000256" key="3">
    <source>
        <dbReference type="ARBA" id="ARBA00022695"/>
    </source>
</evidence>
<evidence type="ECO:0000313" key="7">
    <source>
        <dbReference type="EMBL" id="AMV66238.1"/>
    </source>
</evidence>
<evidence type="ECO:0000313" key="6">
    <source>
        <dbReference type="EMBL" id="AMV61887.1"/>
    </source>
</evidence>
<comment type="subunit">
    <text evidence="5">RNAP is composed of a core of 2 alpha, a beta and a beta' subunit. The core is associated with a delta subunit, and at least one of epsilon or omega. When a sigma factor is associated with the core the holoenzyme is formed, which can initiate transcription.</text>
</comment>
<dbReference type="InterPro" id="IPR009907">
    <property type="entry name" value="RpoY"/>
</dbReference>
<dbReference type="AlphaFoldDB" id="A0A0R2HCT3"/>